<keyword evidence="15" id="KW-1185">Reference proteome</keyword>
<comment type="cofactor">
    <cofactor evidence="10">
        <name>Mn(2+)</name>
        <dbReference type="ChEBI" id="CHEBI:29035"/>
    </cofactor>
    <text evidence="10">Binds 2 Mn(2+) ions per subunit in a binuclear metal center.</text>
</comment>
<feature type="binding site" evidence="10">
    <location>
        <position position="198"/>
    </location>
    <ligand>
        <name>substrate</name>
    </ligand>
</feature>
<dbReference type="InterPro" id="IPR010138">
    <property type="entry name" value="UDP-diacylglucosamine_Hdrlase"/>
</dbReference>
<keyword evidence="3 10" id="KW-0997">Cell inner membrane</keyword>
<evidence type="ECO:0000256" key="2">
    <source>
        <dbReference type="ARBA" id="ARBA00022516"/>
    </source>
</evidence>
<proteinExistence type="inferred from homology"/>
<feature type="binding site" evidence="10">
    <location>
        <position position="163"/>
    </location>
    <ligand>
        <name>substrate</name>
    </ligand>
</feature>
<name>A0A377SYH5_9NEIS</name>
<dbReference type="NCBIfam" id="TIGR01854">
    <property type="entry name" value="lipid_A_lpxH"/>
    <property type="match status" value="1"/>
</dbReference>
<dbReference type="OrthoDB" id="9783283at2"/>
<dbReference type="Proteomes" id="UP000295794">
    <property type="component" value="Unassembled WGS sequence"/>
</dbReference>
<feature type="binding site" evidence="10">
    <location>
        <position position="12"/>
    </location>
    <ligand>
        <name>Mn(2+)</name>
        <dbReference type="ChEBI" id="CHEBI:29035"/>
        <label>1</label>
    </ligand>
</feature>
<keyword evidence="4 10" id="KW-0441">Lipid A biosynthesis</keyword>
<keyword evidence="5 10" id="KW-0479">Metal-binding</keyword>
<evidence type="ECO:0000256" key="9">
    <source>
        <dbReference type="ARBA" id="ARBA00023211"/>
    </source>
</evidence>
<evidence type="ECO:0000313" key="13">
    <source>
        <dbReference type="EMBL" id="TCU81145.1"/>
    </source>
</evidence>
<evidence type="ECO:0000256" key="3">
    <source>
        <dbReference type="ARBA" id="ARBA00022519"/>
    </source>
</evidence>
<dbReference type="NCBIfam" id="NF003743">
    <property type="entry name" value="PRK05340.1"/>
    <property type="match status" value="1"/>
</dbReference>
<comment type="similarity">
    <text evidence="10">Belongs to the LpxH family.</text>
</comment>
<evidence type="ECO:0000256" key="1">
    <source>
        <dbReference type="ARBA" id="ARBA00022475"/>
    </source>
</evidence>
<accession>A0A377SYH5</accession>
<comment type="function">
    <text evidence="10">Hydrolyzes the pyrophosphate bond of UDP-2,3-diacylglucosamine to yield 2,3-diacylglucosamine 1-phosphate (lipid X) and UMP by catalyzing the attack of water at the alpha-P atom. Involved in the biosynthesis of lipid A, a phosphorylated glycolipid that anchors the lipopolysaccharide to the outer membrane of the cell.</text>
</comment>
<evidence type="ECO:0000313" key="12">
    <source>
        <dbReference type="EMBL" id="STR46017.1"/>
    </source>
</evidence>
<keyword evidence="7 10" id="KW-0443">Lipid metabolism</keyword>
<feature type="binding site" evidence="10">
    <location>
        <position position="200"/>
    </location>
    <ligand>
        <name>Mn(2+)</name>
        <dbReference type="ChEBI" id="CHEBI:29035"/>
        <label>1</label>
    </ligand>
</feature>
<dbReference type="Pfam" id="PF00149">
    <property type="entry name" value="Metallophos"/>
    <property type="match status" value="1"/>
</dbReference>
<feature type="binding site" evidence="10">
    <location>
        <position position="125"/>
    </location>
    <ligand>
        <name>substrate</name>
    </ligand>
</feature>
<comment type="subcellular location">
    <subcellularLocation>
        <location evidence="10">Cell inner membrane</location>
        <topology evidence="10">Peripheral membrane protein</topology>
        <orientation evidence="10">Cytoplasmic side</orientation>
    </subcellularLocation>
</comment>
<dbReference type="SUPFAM" id="SSF56300">
    <property type="entry name" value="Metallo-dependent phosphatases"/>
    <property type="match status" value="1"/>
</dbReference>
<keyword evidence="1 10" id="KW-1003">Cell membrane</keyword>
<sequence>MPSPILFISDLHLSPNDPATTAAFHAFLQGPARTASALYILGDLFEFWIGDDSLDEAFNAEIVHAIAQLAGQGVKIFFLAGNRDFLPSARFASAAKLSILPDPSPILYNGQTLLIAHGDALCTDDLAYQRFRRIVRHPLVQTLFLALPKRWRQGQVEKLRQRSKASNQMKRSDIMDVNPQAAAQLMAQHHVQTLIHGHTHRPAMHILPQGQRWVLPDWYQGQGGYLKLENNTLSIHQLDGSPF</sequence>
<dbReference type="UniPathway" id="UPA00359">
    <property type="reaction ID" value="UER00480"/>
</dbReference>
<evidence type="ECO:0000259" key="11">
    <source>
        <dbReference type="Pfam" id="PF00149"/>
    </source>
</evidence>
<evidence type="ECO:0000256" key="8">
    <source>
        <dbReference type="ARBA" id="ARBA00023136"/>
    </source>
</evidence>
<feature type="binding site" evidence="10">
    <location>
        <position position="117"/>
    </location>
    <ligand>
        <name>Mn(2+)</name>
        <dbReference type="ChEBI" id="CHEBI:29035"/>
        <label>2</label>
    </ligand>
</feature>
<dbReference type="RefSeq" id="WP_115230216.1">
    <property type="nucleotide sequence ID" value="NZ_CAWOLO010000027.1"/>
</dbReference>
<feature type="binding site" evidence="10">
    <location>
        <position position="43"/>
    </location>
    <ligand>
        <name>Mn(2+)</name>
        <dbReference type="ChEBI" id="CHEBI:29035"/>
        <label>2</label>
    </ligand>
</feature>
<dbReference type="GO" id="GO:0030145">
    <property type="term" value="F:manganese ion binding"/>
    <property type="evidence" value="ECO:0007669"/>
    <property type="project" value="UniProtKB-UniRule"/>
</dbReference>
<feature type="binding site" evidence="10">
    <location>
        <begin position="82"/>
        <end position="83"/>
    </location>
    <ligand>
        <name>substrate</name>
    </ligand>
</feature>
<keyword evidence="9 10" id="KW-0464">Manganese</keyword>
<feature type="binding site" evidence="10">
    <location>
        <position position="167"/>
    </location>
    <ligand>
        <name>substrate</name>
    </ligand>
</feature>
<dbReference type="InterPro" id="IPR029052">
    <property type="entry name" value="Metallo-depent_PP-like"/>
</dbReference>
<keyword evidence="8 10" id="KW-0472">Membrane</keyword>
<comment type="pathway">
    <text evidence="10">Glycolipid biosynthesis; lipid IV(A) biosynthesis; lipid IV(A) from (3R)-3-hydroxytetradecanoyl-[acyl-carrier-protein] and UDP-N-acetyl-alpha-D-glucosamine: step 4/6.</text>
</comment>
<protein>
    <recommendedName>
        <fullName evidence="10">UDP-2,3-diacylglucosamine hydrolase</fullName>
        <ecNumber evidence="10">3.6.1.54</ecNumber>
    </recommendedName>
    <alternativeName>
        <fullName evidence="10">UDP-2,3-diacylglucosamine diphosphatase</fullName>
    </alternativeName>
</protein>
<comment type="catalytic activity">
    <reaction evidence="10">
        <text>UDP-2-N,3-O-bis[(3R)-3-hydroxytetradecanoyl]-alpha-D-glucosamine + H2O = 2-N,3-O-bis[(3R)-3-hydroxytetradecanoyl]-alpha-D-glucosaminyl 1-phosphate + UMP + 2 H(+)</text>
        <dbReference type="Rhea" id="RHEA:25213"/>
        <dbReference type="ChEBI" id="CHEBI:15377"/>
        <dbReference type="ChEBI" id="CHEBI:15378"/>
        <dbReference type="ChEBI" id="CHEBI:57865"/>
        <dbReference type="ChEBI" id="CHEBI:57957"/>
        <dbReference type="ChEBI" id="CHEBI:78847"/>
        <dbReference type="EC" id="3.6.1.54"/>
    </reaction>
</comment>
<dbReference type="PANTHER" id="PTHR34990:SF1">
    <property type="entry name" value="UDP-2,3-DIACYLGLUCOSAMINE HYDROLASE"/>
    <property type="match status" value="1"/>
</dbReference>
<organism evidence="12 14">
    <name type="scientific">Iodobacter fluviatilis</name>
    <dbReference type="NCBI Taxonomy" id="537"/>
    <lineage>
        <taxon>Bacteria</taxon>
        <taxon>Pseudomonadati</taxon>
        <taxon>Pseudomonadota</taxon>
        <taxon>Betaproteobacteria</taxon>
        <taxon>Neisseriales</taxon>
        <taxon>Chitinibacteraceae</taxon>
        <taxon>Iodobacter</taxon>
    </lineage>
</organism>
<dbReference type="HAMAP" id="MF_00575">
    <property type="entry name" value="LpxH"/>
    <property type="match status" value="1"/>
</dbReference>
<evidence type="ECO:0000256" key="5">
    <source>
        <dbReference type="ARBA" id="ARBA00022723"/>
    </source>
</evidence>
<evidence type="ECO:0000313" key="15">
    <source>
        <dbReference type="Proteomes" id="UP000295794"/>
    </source>
</evidence>
<dbReference type="InterPro" id="IPR004843">
    <property type="entry name" value="Calcineurin-like_PHP"/>
</dbReference>
<dbReference type="GO" id="GO:0009245">
    <property type="term" value="P:lipid A biosynthetic process"/>
    <property type="evidence" value="ECO:0007669"/>
    <property type="project" value="UniProtKB-UniRule"/>
</dbReference>
<gene>
    <name evidence="10 12" type="primary">lpxH</name>
    <name evidence="13" type="ORF">EV682_12715</name>
    <name evidence="12" type="ORF">NCTC11159_04621</name>
</gene>
<dbReference type="GO" id="GO:0005737">
    <property type="term" value="C:cytoplasm"/>
    <property type="evidence" value="ECO:0007669"/>
    <property type="project" value="InterPro"/>
</dbReference>
<dbReference type="Proteomes" id="UP000255108">
    <property type="component" value="Unassembled WGS sequence"/>
</dbReference>
<keyword evidence="6 10" id="KW-0378">Hydrolase</keyword>
<dbReference type="Gene3D" id="3.60.21.10">
    <property type="match status" value="1"/>
</dbReference>
<feature type="binding site" evidence="10">
    <location>
        <position position="43"/>
    </location>
    <ligand>
        <name>Mn(2+)</name>
        <dbReference type="ChEBI" id="CHEBI:29035"/>
        <label>1</label>
    </ligand>
</feature>
<dbReference type="EMBL" id="UGHR01000007">
    <property type="protein sequence ID" value="STR46017.1"/>
    <property type="molecule type" value="Genomic_DNA"/>
</dbReference>
<dbReference type="GO" id="GO:0019897">
    <property type="term" value="C:extrinsic component of plasma membrane"/>
    <property type="evidence" value="ECO:0007669"/>
    <property type="project" value="UniProtKB-UniRule"/>
</dbReference>
<dbReference type="AlphaFoldDB" id="A0A377SYH5"/>
<feature type="binding site" evidence="10">
    <location>
        <position position="10"/>
    </location>
    <ligand>
        <name>Mn(2+)</name>
        <dbReference type="ChEBI" id="CHEBI:29035"/>
        <label>1</label>
    </ligand>
</feature>
<dbReference type="InterPro" id="IPR043461">
    <property type="entry name" value="LpxH-like"/>
</dbReference>
<dbReference type="EC" id="3.6.1.54" evidence="10"/>
<evidence type="ECO:0000256" key="7">
    <source>
        <dbReference type="ARBA" id="ARBA00023098"/>
    </source>
</evidence>
<feature type="binding site" evidence="10">
    <location>
        <position position="198"/>
    </location>
    <ligand>
        <name>Mn(2+)</name>
        <dbReference type="ChEBI" id="CHEBI:29035"/>
        <label>2</label>
    </ligand>
</feature>
<dbReference type="CDD" id="cd07398">
    <property type="entry name" value="MPP_YbbF-LpxH"/>
    <property type="match status" value="1"/>
</dbReference>
<evidence type="ECO:0000256" key="4">
    <source>
        <dbReference type="ARBA" id="ARBA00022556"/>
    </source>
</evidence>
<feature type="binding site" evidence="10">
    <location>
        <position position="170"/>
    </location>
    <ligand>
        <name>substrate</name>
    </ligand>
</feature>
<feature type="domain" description="Calcineurin-like phosphoesterase" evidence="11">
    <location>
        <begin position="4"/>
        <end position="202"/>
    </location>
</feature>
<evidence type="ECO:0000256" key="6">
    <source>
        <dbReference type="ARBA" id="ARBA00022801"/>
    </source>
</evidence>
<dbReference type="GO" id="GO:0008758">
    <property type="term" value="F:UDP-2,3-diacylglucosamine hydrolase activity"/>
    <property type="evidence" value="ECO:0007669"/>
    <property type="project" value="UniProtKB-UniRule"/>
</dbReference>
<reference evidence="13 15" key="2">
    <citation type="submission" date="2019-03" db="EMBL/GenBank/DDBJ databases">
        <title>Genomic Encyclopedia of Type Strains, Phase IV (KMG-IV): sequencing the most valuable type-strain genomes for metagenomic binning, comparative biology and taxonomic classification.</title>
        <authorList>
            <person name="Goeker M."/>
        </authorList>
    </citation>
    <scope>NUCLEOTIDE SEQUENCE [LARGE SCALE GENOMIC DNA]</scope>
    <source>
        <strain evidence="13 15">DSM 3764</strain>
    </source>
</reference>
<reference evidence="12 14" key="1">
    <citation type="submission" date="2018-06" db="EMBL/GenBank/DDBJ databases">
        <authorList>
            <consortium name="Pathogen Informatics"/>
            <person name="Doyle S."/>
        </authorList>
    </citation>
    <scope>NUCLEOTIDE SEQUENCE [LARGE SCALE GENOMIC DNA]</scope>
    <source>
        <strain evidence="12 14">NCTC11159</strain>
    </source>
</reference>
<dbReference type="PANTHER" id="PTHR34990">
    <property type="entry name" value="UDP-2,3-DIACYLGLUCOSAMINE HYDROLASE-RELATED"/>
    <property type="match status" value="1"/>
</dbReference>
<keyword evidence="2 10" id="KW-0444">Lipid biosynthesis</keyword>
<evidence type="ECO:0000313" key="14">
    <source>
        <dbReference type="Proteomes" id="UP000255108"/>
    </source>
</evidence>
<feature type="binding site" evidence="10">
    <location>
        <position position="82"/>
    </location>
    <ligand>
        <name>Mn(2+)</name>
        <dbReference type="ChEBI" id="CHEBI:29035"/>
        <label>2</label>
    </ligand>
</feature>
<dbReference type="EMBL" id="SMBT01000027">
    <property type="protein sequence ID" value="TCU81145.1"/>
    <property type="molecule type" value="Genomic_DNA"/>
</dbReference>
<evidence type="ECO:0000256" key="10">
    <source>
        <dbReference type="HAMAP-Rule" id="MF_00575"/>
    </source>
</evidence>